<feature type="domain" description="Cupin type-2" evidence="2">
    <location>
        <begin position="38"/>
        <end position="108"/>
    </location>
</feature>
<dbReference type="Proteomes" id="UP000011554">
    <property type="component" value="Unassembled WGS sequence"/>
</dbReference>
<dbReference type="Gene3D" id="2.60.120.10">
    <property type="entry name" value="Jelly Rolls"/>
    <property type="match status" value="1"/>
</dbReference>
<evidence type="ECO:0000256" key="1">
    <source>
        <dbReference type="ARBA" id="ARBA00022723"/>
    </source>
</evidence>
<dbReference type="RefSeq" id="WP_006110479.1">
    <property type="nucleotide sequence ID" value="NZ_AOIO01000038.1"/>
</dbReference>
<dbReference type="STRING" id="29540.C481_16882"/>
<dbReference type="InterPro" id="IPR014710">
    <property type="entry name" value="RmlC-like_jellyroll"/>
</dbReference>
<protein>
    <submittedName>
        <fullName evidence="3">Cupin</fullName>
    </submittedName>
</protein>
<dbReference type="InterPro" id="IPR011051">
    <property type="entry name" value="RmlC_Cupin_sf"/>
</dbReference>
<dbReference type="PANTHER" id="PTHR35848:SF9">
    <property type="entry name" value="SLL1358 PROTEIN"/>
    <property type="match status" value="1"/>
</dbReference>
<proteinExistence type="predicted"/>
<evidence type="ECO:0000259" key="2">
    <source>
        <dbReference type="Pfam" id="PF07883"/>
    </source>
</evidence>
<evidence type="ECO:0000313" key="3">
    <source>
        <dbReference type="EMBL" id="ELY98621.1"/>
    </source>
</evidence>
<keyword evidence="4" id="KW-1185">Reference proteome</keyword>
<dbReference type="PATRIC" id="fig|29540.5.peg.3440"/>
<dbReference type="GO" id="GO:0046872">
    <property type="term" value="F:metal ion binding"/>
    <property type="evidence" value="ECO:0007669"/>
    <property type="project" value="UniProtKB-KW"/>
</dbReference>
<sequence>MSYDTATKTDPESIIPEEYGGMWFLKDELETDHLGFSVLELEPGAEGKAHDESETGQEEIYYVVSGTVEVELEGETLALETDELVRLDPDERRKIFNRGDERAKLVLVGAPL</sequence>
<dbReference type="eggNOG" id="arCOG03006">
    <property type="taxonomic scope" value="Archaea"/>
</dbReference>
<name>M0AJT4_NATA1</name>
<dbReference type="OrthoDB" id="305577at2157"/>
<comment type="caution">
    <text evidence="3">The sequence shown here is derived from an EMBL/GenBank/DDBJ whole genome shotgun (WGS) entry which is preliminary data.</text>
</comment>
<dbReference type="PANTHER" id="PTHR35848">
    <property type="entry name" value="OXALATE-BINDING PROTEIN"/>
    <property type="match status" value="1"/>
</dbReference>
<dbReference type="InterPro" id="IPR013096">
    <property type="entry name" value="Cupin_2"/>
</dbReference>
<reference evidence="3 4" key="1">
    <citation type="journal article" date="2014" name="PLoS Genet.">
        <title>Phylogenetically driven sequencing of extremely halophilic archaea reveals strategies for static and dynamic osmo-response.</title>
        <authorList>
            <person name="Becker E.A."/>
            <person name="Seitzer P.M."/>
            <person name="Tritt A."/>
            <person name="Larsen D."/>
            <person name="Krusor M."/>
            <person name="Yao A.I."/>
            <person name="Wu D."/>
            <person name="Madern D."/>
            <person name="Eisen J.A."/>
            <person name="Darling A.E."/>
            <person name="Facciotti M.T."/>
        </authorList>
    </citation>
    <scope>NUCLEOTIDE SEQUENCE [LARGE SCALE GENOMIC DNA]</scope>
    <source>
        <strain evidence="3 4">DSM 12278</strain>
    </source>
</reference>
<dbReference type="Pfam" id="PF07883">
    <property type="entry name" value="Cupin_2"/>
    <property type="match status" value="1"/>
</dbReference>
<dbReference type="EMBL" id="AOIO01000038">
    <property type="protein sequence ID" value="ELY98621.1"/>
    <property type="molecule type" value="Genomic_DNA"/>
</dbReference>
<dbReference type="AlphaFoldDB" id="M0AJT4"/>
<dbReference type="SUPFAM" id="SSF51182">
    <property type="entry name" value="RmlC-like cupins"/>
    <property type="match status" value="1"/>
</dbReference>
<evidence type="ECO:0000313" key="4">
    <source>
        <dbReference type="Proteomes" id="UP000011554"/>
    </source>
</evidence>
<gene>
    <name evidence="3" type="ORF">C481_16882</name>
</gene>
<keyword evidence="1" id="KW-0479">Metal-binding</keyword>
<accession>M0AJT4</accession>
<dbReference type="InterPro" id="IPR051610">
    <property type="entry name" value="GPI/OXD"/>
</dbReference>
<organism evidence="3 4">
    <name type="scientific">Natrialba asiatica (strain ATCC 700177 / DSM 12278 / JCM 9576 / FERM P-10747 / NBRC 102637 / 172P1)</name>
    <dbReference type="NCBI Taxonomy" id="29540"/>
    <lineage>
        <taxon>Archaea</taxon>
        <taxon>Methanobacteriati</taxon>
        <taxon>Methanobacteriota</taxon>
        <taxon>Stenosarchaea group</taxon>
        <taxon>Halobacteria</taxon>
        <taxon>Halobacteriales</taxon>
        <taxon>Natrialbaceae</taxon>
        <taxon>Natrialba</taxon>
    </lineage>
</organism>